<organism evidence="10 11">
    <name type="scientific">Solanum verrucosum</name>
    <dbReference type="NCBI Taxonomy" id="315347"/>
    <lineage>
        <taxon>Eukaryota</taxon>
        <taxon>Viridiplantae</taxon>
        <taxon>Streptophyta</taxon>
        <taxon>Embryophyta</taxon>
        <taxon>Tracheophyta</taxon>
        <taxon>Spermatophyta</taxon>
        <taxon>Magnoliopsida</taxon>
        <taxon>eudicotyledons</taxon>
        <taxon>Gunneridae</taxon>
        <taxon>Pentapetalae</taxon>
        <taxon>asterids</taxon>
        <taxon>lamiids</taxon>
        <taxon>Solanales</taxon>
        <taxon>Solanaceae</taxon>
        <taxon>Solanoideae</taxon>
        <taxon>Solaneae</taxon>
        <taxon>Solanum</taxon>
    </lineage>
</organism>
<keyword evidence="11" id="KW-1185">Reference proteome</keyword>
<evidence type="ECO:0000256" key="8">
    <source>
        <dbReference type="ARBA" id="ARBA00022918"/>
    </source>
</evidence>
<dbReference type="EMBL" id="CP133622">
    <property type="protein sequence ID" value="WMV54406.1"/>
    <property type="molecule type" value="Genomic_DNA"/>
</dbReference>
<dbReference type="InterPro" id="IPR041373">
    <property type="entry name" value="RT_RNaseH"/>
</dbReference>
<evidence type="ECO:0000256" key="7">
    <source>
        <dbReference type="ARBA" id="ARBA00022801"/>
    </source>
</evidence>
<evidence type="ECO:0000259" key="9">
    <source>
        <dbReference type="Pfam" id="PF17917"/>
    </source>
</evidence>
<keyword evidence="6" id="KW-0255">Endonuclease</keyword>
<keyword evidence="4" id="KW-0540">Nuclease</keyword>
<dbReference type="PANTHER" id="PTHR33064:SF37">
    <property type="entry name" value="RIBONUCLEASE H"/>
    <property type="match status" value="1"/>
</dbReference>
<keyword evidence="3" id="KW-0548">Nucleotidyltransferase</keyword>
<dbReference type="Proteomes" id="UP001234989">
    <property type="component" value="Chromosome 11"/>
</dbReference>
<keyword evidence="5" id="KW-0064">Aspartyl protease</keyword>
<dbReference type="InterPro" id="IPR043128">
    <property type="entry name" value="Rev_trsase/Diguanyl_cyclase"/>
</dbReference>
<proteinExistence type="predicted"/>
<evidence type="ECO:0000313" key="11">
    <source>
        <dbReference type="Proteomes" id="UP001234989"/>
    </source>
</evidence>
<keyword evidence="1" id="KW-0645">Protease</keyword>
<dbReference type="GO" id="GO:0004519">
    <property type="term" value="F:endonuclease activity"/>
    <property type="evidence" value="ECO:0007669"/>
    <property type="project" value="UniProtKB-KW"/>
</dbReference>
<name>A0AAF0ZWS6_SOLVR</name>
<protein>
    <recommendedName>
        <fullName evidence="9">Reverse transcriptase RNase H-like domain-containing protein</fullName>
    </recommendedName>
</protein>
<evidence type="ECO:0000256" key="1">
    <source>
        <dbReference type="ARBA" id="ARBA00022670"/>
    </source>
</evidence>
<evidence type="ECO:0000256" key="4">
    <source>
        <dbReference type="ARBA" id="ARBA00022722"/>
    </source>
</evidence>
<dbReference type="Gene3D" id="3.30.70.270">
    <property type="match status" value="1"/>
</dbReference>
<dbReference type="InterPro" id="IPR043502">
    <property type="entry name" value="DNA/RNA_pol_sf"/>
</dbReference>
<accession>A0AAF0ZWS6</accession>
<gene>
    <name evidence="10" type="ORF">MTR67_047791</name>
</gene>
<feature type="domain" description="Reverse transcriptase RNase H-like" evidence="9">
    <location>
        <begin position="104"/>
        <end position="143"/>
    </location>
</feature>
<dbReference type="SUPFAM" id="SSF56672">
    <property type="entry name" value="DNA/RNA polymerases"/>
    <property type="match status" value="1"/>
</dbReference>
<dbReference type="Pfam" id="PF17917">
    <property type="entry name" value="RT_RNaseH"/>
    <property type="match status" value="1"/>
</dbReference>
<evidence type="ECO:0000256" key="5">
    <source>
        <dbReference type="ARBA" id="ARBA00022750"/>
    </source>
</evidence>
<reference evidence="10" key="1">
    <citation type="submission" date="2023-08" db="EMBL/GenBank/DDBJ databases">
        <title>A de novo genome assembly of Solanum verrucosum Schlechtendal, a Mexican diploid species geographically isolated from the other diploid A-genome species in potato relatives.</title>
        <authorList>
            <person name="Hosaka K."/>
        </authorList>
    </citation>
    <scope>NUCLEOTIDE SEQUENCE</scope>
    <source>
        <tissue evidence="10">Young leaves</tissue>
    </source>
</reference>
<keyword evidence="8" id="KW-0695">RNA-directed DNA polymerase</keyword>
<keyword evidence="2" id="KW-0808">Transferase</keyword>
<evidence type="ECO:0000256" key="2">
    <source>
        <dbReference type="ARBA" id="ARBA00022679"/>
    </source>
</evidence>
<keyword evidence="7" id="KW-0378">Hydrolase</keyword>
<evidence type="ECO:0000256" key="3">
    <source>
        <dbReference type="ARBA" id="ARBA00022695"/>
    </source>
</evidence>
<sequence length="143" mass="16714">MYGSLHMSSDYRQLNKFTIKNNEDEHADHLRIVLKVLKKRQLFAKLSKWEFWLRSVAFRGNIISSKGIEVDSKKMDVVKSCPRLLSPPYIRSFLGLDGYFKRIGLGRDLMQNREVVDYASRQLKIHEKNYPTHNLELAAVVFA</sequence>
<dbReference type="GO" id="GO:0004190">
    <property type="term" value="F:aspartic-type endopeptidase activity"/>
    <property type="evidence" value="ECO:0007669"/>
    <property type="project" value="UniProtKB-KW"/>
</dbReference>
<dbReference type="GO" id="GO:0003964">
    <property type="term" value="F:RNA-directed DNA polymerase activity"/>
    <property type="evidence" value="ECO:0007669"/>
    <property type="project" value="UniProtKB-KW"/>
</dbReference>
<evidence type="ECO:0000313" key="10">
    <source>
        <dbReference type="EMBL" id="WMV54406.1"/>
    </source>
</evidence>
<dbReference type="PANTHER" id="PTHR33064">
    <property type="entry name" value="POL PROTEIN"/>
    <property type="match status" value="1"/>
</dbReference>
<dbReference type="InterPro" id="IPR051320">
    <property type="entry name" value="Viral_Replic_Matur_Polypro"/>
</dbReference>
<evidence type="ECO:0000256" key="6">
    <source>
        <dbReference type="ARBA" id="ARBA00022759"/>
    </source>
</evidence>
<dbReference type="GO" id="GO:0006508">
    <property type="term" value="P:proteolysis"/>
    <property type="evidence" value="ECO:0007669"/>
    <property type="project" value="UniProtKB-KW"/>
</dbReference>
<dbReference type="AlphaFoldDB" id="A0AAF0ZWS6"/>